<name>A0A8J3WN40_9ACTN</name>
<organism evidence="1 2">
    <name type="scientific">Planobispora siamensis</name>
    <dbReference type="NCBI Taxonomy" id="936338"/>
    <lineage>
        <taxon>Bacteria</taxon>
        <taxon>Bacillati</taxon>
        <taxon>Actinomycetota</taxon>
        <taxon>Actinomycetes</taxon>
        <taxon>Streptosporangiales</taxon>
        <taxon>Streptosporangiaceae</taxon>
        <taxon>Planobispora</taxon>
    </lineage>
</organism>
<accession>A0A8J3WN40</accession>
<proteinExistence type="predicted"/>
<dbReference type="Proteomes" id="UP000619788">
    <property type="component" value="Unassembled WGS sequence"/>
</dbReference>
<comment type="caution">
    <text evidence="1">The sequence shown here is derived from an EMBL/GenBank/DDBJ whole genome shotgun (WGS) entry which is preliminary data.</text>
</comment>
<dbReference type="AlphaFoldDB" id="A0A8J3WN40"/>
<evidence type="ECO:0000313" key="1">
    <source>
        <dbReference type="EMBL" id="GIH95360.1"/>
    </source>
</evidence>
<keyword evidence="2" id="KW-1185">Reference proteome</keyword>
<sequence length="114" mass="12937">MMNVTKPYSHQAIEWINDLTGQRECRVCPRPITGWGPTLRHHDEAVRQATIDPALTDAAEDAVLVVTRALESMWTDTRANDHDRARVAVQALIDVGAIAPRRRWKIRRLFRAAA</sequence>
<dbReference type="EMBL" id="BOOJ01000052">
    <property type="protein sequence ID" value="GIH95360.1"/>
    <property type="molecule type" value="Genomic_DNA"/>
</dbReference>
<evidence type="ECO:0000313" key="2">
    <source>
        <dbReference type="Proteomes" id="UP000619788"/>
    </source>
</evidence>
<reference evidence="1 2" key="1">
    <citation type="submission" date="2021-01" db="EMBL/GenBank/DDBJ databases">
        <title>Whole genome shotgun sequence of Planobispora siamensis NBRC 107568.</title>
        <authorList>
            <person name="Komaki H."/>
            <person name="Tamura T."/>
        </authorList>
    </citation>
    <scope>NUCLEOTIDE SEQUENCE [LARGE SCALE GENOMIC DNA]</scope>
    <source>
        <strain evidence="1 2">NBRC 107568</strain>
    </source>
</reference>
<protein>
    <submittedName>
        <fullName evidence="1">Uncharacterized protein</fullName>
    </submittedName>
</protein>
<gene>
    <name evidence="1" type="ORF">Psi01_59900</name>
</gene>